<evidence type="ECO:0000259" key="1">
    <source>
        <dbReference type="PROSITE" id="PS51832"/>
    </source>
</evidence>
<organism evidence="2 3">
    <name type="scientific">Oceanibaculum indicum P24</name>
    <dbReference type="NCBI Taxonomy" id="1207063"/>
    <lineage>
        <taxon>Bacteria</taxon>
        <taxon>Pseudomonadati</taxon>
        <taxon>Pseudomonadota</taxon>
        <taxon>Alphaproteobacteria</taxon>
        <taxon>Rhodospirillales</taxon>
        <taxon>Oceanibaculaceae</taxon>
        <taxon>Oceanibaculum</taxon>
    </lineage>
</organism>
<protein>
    <submittedName>
        <fullName evidence="2">Response regulator containing a CheY-like receiver domain and an HD-GYP domain</fullName>
    </submittedName>
</protein>
<dbReference type="eggNOG" id="COG3437">
    <property type="taxonomic scope" value="Bacteria"/>
</dbReference>
<proteinExistence type="predicted"/>
<dbReference type="InterPro" id="IPR037522">
    <property type="entry name" value="HD_GYP_dom"/>
</dbReference>
<dbReference type="STRING" id="1207063.P24_08149"/>
<dbReference type="PANTHER" id="PTHR45228:SF8">
    <property type="entry name" value="TWO-COMPONENT RESPONSE REGULATOR-RELATED"/>
    <property type="match status" value="1"/>
</dbReference>
<evidence type="ECO:0000313" key="2">
    <source>
        <dbReference type="EMBL" id="EKE76305.1"/>
    </source>
</evidence>
<feature type="domain" description="HD-GYP" evidence="1">
    <location>
        <begin position="4"/>
        <end position="201"/>
    </location>
</feature>
<gene>
    <name evidence="2" type="ORF">P24_08149</name>
</gene>
<dbReference type="EMBL" id="AMRL01000008">
    <property type="protein sequence ID" value="EKE76305.1"/>
    <property type="molecule type" value="Genomic_DNA"/>
</dbReference>
<dbReference type="GO" id="GO:0008081">
    <property type="term" value="F:phosphoric diester hydrolase activity"/>
    <property type="evidence" value="ECO:0007669"/>
    <property type="project" value="UniProtKB-ARBA"/>
</dbReference>
<dbReference type="AlphaFoldDB" id="K2KG41"/>
<keyword evidence="3" id="KW-1185">Reference proteome</keyword>
<dbReference type="InterPro" id="IPR052020">
    <property type="entry name" value="Cyclic_di-GMP/3'3'-cGAMP_PDE"/>
</dbReference>
<evidence type="ECO:0000313" key="3">
    <source>
        <dbReference type="Proteomes" id="UP000006746"/>
    </source>
</evidence>
<dbReference type="SUPFAM" id="SSF109604">
    <property type="entry name" value="HD-domain/PDEase-like"/>
    <property type="match status" value="1"/>
</dbReference>
<dbReference type="CDD" id="cd00077">
    <property type="entry name" value="HDc"/>
    <property type="match status" value="1"/>
</dbReference>
<name>K2KG41_9PROT</name>
<dbReference type="InterPro" id="IPR003607">
    <property type="entry name" value="HD/PDEase_dom"/>
</dbReference>
<reference evidence="2 3" key="1">
    <citation type="journal article" date="2012" name="J. Bacteriol.">
        <title>Genome Sequence of Oceanibaculum indicum Type Strain P24.</title>
        <authorList>
            <person name="Lai Q."/>
            <person name="Shao Z."/>
        </authorList>
    </citation>
    <scope>NUCLEOTIDE SEQUENCE [LARGE SCALE GENOMIC DNA]</scope>
    <source>
        <strain evidence="2 3">P24</strain>
    </source>
</reference>
<dbReference type="Pfam" id="PF13487">
    <property type="entry name" value="HD_5"/>
    <property type="match status" value="1"/>
</dbReference>
<accession>K2KG41</accession>
<comment type="caution">
    <text evidence="2">The sequence shown here is derived from an EMBL/GenBank/DDBJ whole genome shotgun (WGS) entry which is preliminary data.</text>
</comment>
<dbReference type="RefSeq" id="WP_008944239.1">
    <property type="nucleotide sequence ID" value="NZ_AMRL01000008.1"/>
</dbReference>
<dbReference type="PROSITE" id="PS51832">
    <property type="entry name" value="HD_GYP"/>
    <property type="match status" value="1"/>
</dbReference>
<dbReference type="Proteomes" id="UP000006746">
    <property type="component" value="Unassembled WGS sequence"/>
</dbReference>
<dbReference type="PANTHER" id="PTHR45228">
    <property type="entry name" value="CYCLIC DI-GMP PHOSPHODIESTERASE TM_0186-RELATED"/>
    <property type="match status" value="1"/>
</dbReference>
<sequence length="205" mass="22349">MSIGDRAALARLEADTSLDGEARCRLQAHQHAVGGVASLIARRLGLGRPLSAAIGRAAAYHDVGKLRMPSEILCKPGRLTAEEYAVIRHHTLFGHDILARQSGRLAPLAARIALHHHEAMDGSGYPNGLKGRDIPVEARIVGVADVYDALREDRPYRAGMSHDQAMAVLLDGDDRTWPAKFCPKVLRAAEECHDEIARSWRLCNA</sequence>
<dbReference type="SMART" id="SM00471">
    <property type="entry name" value="HDc"/>
    <property type="match status" value="1"/>
</dbReference>
<dbReference type="Gene3D" id="1.10.3210.10">
    <property type="entry name" value="Hypothetical protein af1432"/>
    <property type="match status" value="1"/>
</dbReference>